<organism evidence="3 4">
    <name type="scientific">Thermobaculum terrenum (strain ATCC BAA-798 / CCMEE 7001 / YNP1)</name>
    <dbReference type="NCBI Taxonomy" id="525904"/>
    <lineage>
        <taxon>Bacteria</taxon>
        <taxon>Bacillati</taxon>
        <taxon>Chloroflexota</taxon>
        <taxon>Chloroflexia</taxon>
        <taxon>Candidatus Thermobaculales</taxon>
        <taxon>Candidatus Thermobaculaceae</taxon>
        <taxon>Thermobaculum</taxon>
    </lineage>
</organism>
<feature type="transmembrane region" description="Helical" evidence="1">
    <location>
        <begin position="203"/>
        <end position="224"/>
    </location>
</feature>
<feature type="transmembrane region" description="Helical" evidence="1">
    <location>
        <begin position="9"/>
        <end position="29"/>
    </location>
</feature>
<evidence type="ECO:0000313" key="3">
    <source>
        <dbReference type="EMBL" id="ACZ41447.1"/>
    </source>
</evidence>
<feature type="transmembrane region" description="Helical" evidence="1">
    <location>
        <begin position="247"/>
        <end position="265"/>
    </location>
</feature>
<proteinExistence type="predicted"/>
<feature type="transmembrane region" description="Helical" evidence="1">
    <location>
        <begin position="357"/>
        <end position="378"/>
    </location>
</feature>
<dbReference type="RefSeq" id="WP_012874482.1">
    <property type="nucleotide sequence ID" value="NC_013525.1"/>
</dbReference>
<dbReference type="KEGG" id="ttr:Tter_0529"/>
<feature type="transmembrane region" description="Helical" evidence="1">
    <location>
        <begin position="167"/>
        <end position="196"/>
    </location>
</feature>
<dbReference type="EMBL" id="CP001825">
    <property type="protein sequence ID" value="ACZ41447.1"/>
    <property type="molecule type" value="Genomic_DNA"/>
</dbReference>
<feature type="transmembrane region" description="Helical" evidence="1">
    <location>
        <begin position="102"/>
        <end position="124"/>
    </location>
</feature>
<evidence type="ECO:0000259" key="2">
    <source>
        <dbReference type="Pfam" id="PF13231"/>
    </source>
</evidence>
<keyword evidence="4" id="KW-1185">Reference proteome</keyword>
<dbReference type="Proteomes" id="UP000000323">
    <property type="component" value="Chromosome 1"/>
</dbReference>
<evidence type="ECO:0000256" key="1">
    <source>
        <dbReference type="SAM" id="Phobius"/>
    </source>
</evidence>
<feature type="transmembrane region" description="Helical" evidence="1">
    <location>
        <begin position="286"/>
        <end position="307"/>
    </location>
</feature>
<feature type="transmembrane region" description="Helical" evidence="1">
    <location>
        <begin position="327"/>
        <end position="345"/>
    </location>
</feature>
<name>D1CEU1_THET1</name>
<dbReference type="Pfam" id="PF13231">
    <property type="entry name" value="PMT_2"/>
    <property type="match status" value="1"/>
</dbReference>
<dbReference type="eggNOG" id="COG1807">
    <property type="taxonomic scope" value="Bacteria"/>
</dbReference>
<accession>D1CEU1</accession>
<keyword evidence="1" id="KW-1133">Transmembrane helix</keyword>
<feature type="domain" description="Glycosyltransferase RgtA/B/C/D-like" evidence="2">
    <location>
        <begin position="68"/>
        <end position="221"/>
    </location>
</feature>
<protein>
    <recommendedName>
        <fullName evidence="2">Glycosyltransferase RgtA/B/C/D-like domain-containing protein</fullName>
    </recommendedName>
</protein>
<dbReference type="InterPro" id="IPR038731">
    <property type="entry name" value="RgtA/B/C-like"/>
</dbReference>
<reference evidence="4" key="1">
    <citation type="journal article" date="2010" name="Stand. Genomic Sci.">
        <title>Complete genome sequence of 'Thermobaculum terrenum' type strain (YNP1).</title>
        <authorList>
            <person name="Kiss H."/>
            <person name="Cleland D."/>
            <person name="Lapidus A."/>
            <person name="Lucas S."/>
            <person name="Glavina Del Rio T."/>
            <person name="Nolan M."/>
            <person name="Tice H."/>
            <person name="Han C."/>
            <person name="Goodwin L."/>
            <person name="Pitluck S."/>
            <person name="Liolios K."/>
            <person name="Ivanova N."/>
            <person name="Mavromatis K."/>
            <person name="Ovchinnikova G."/>
            <person name="Pati A."/>
            <person name="Chen A."/>
            <person name="Palaniappan K."/>
            <person name="Land M."/>
            <person name="Hauser L."/>
            <person name="Chang Y."/>
            <person name="Jeffries C."/>
            <person name="Lu M."/>
            <person name="Brettin T."/>
            <person name="Detter J."/>
            <person name="Goker M."/>
            <person name="Tindall B."/>
            <person name="Beck B."/>
            <person name="McDermott T."/>
            <person name="Woyke T."/>
            <person name="Bristow J."/>
            <person name="Eisen J."/>
            <person name="Markowitz V."/>
            <person name="Hugenholtz P."/>
            <person name="Kyrpides N."/>
            <person name="Klenk H."/>
            <person name="Cheng J."/>
        </authorList>
    </citation>
    <scope>NUCLEOTIDE SEQUENCE [LARGE SCALE GENOMIC DNA]</scope>
    <source>
        <strain evidence="4">ATCC BAA-798 / YNP1</strain>
    </source>
</reference>
<feature type="transmembrane region" description="Helical" evidence="1">
    <location>
        <begin position="384"/>
        <end position="403"/>
    </location>
</feature>
<sequence length="688" mass="77687">MPNTSLKKLAYRALPLAIILGASILPLYWFSKYMIIRPDSAWYLLQGFNLLSGRGYTVFDQLPMPLRGPVLPFVVGTLSMLLGNDPMQVAWGMKLLSLANPLIIFLITSRLSGYWAGCLAALLWSFLGISGHLEHAFTVDSLLLTFVLLQLAIILSDVESPRAWKPIVSGLLLALAVLTKETAMVLLPVGIIYCLLMCRGFRWLVLHYAAAAIACAPWWVWVWLKVREIYLFSSTQETLLRFRLQEWIVYIPLLLVACILVAVVLSRRGLRLKATWYDLSGYRLAGYRQGAAGVVNGCWVLAVSWMLLRGAEGEVYNTSTWSYIWDVLRPEFHLWILVPLAYVFALRQSFAKKPSWVVYTHYMFLWTPLALLLMVIKLAPRQWLVYQALVYIAIAAVIFTLARRAITLLRDNNQFVGKVAGALSLAMLVALLTLTGTSQVRALTSPPEGYNIWETNVQAEMALYRWLSNNVPEGESLVIATHDRKASHQLNLTAFLTARDYRWVPLQIRRVKIGKLLNRSYSRLTTPVWLDSQYYCSFRYLSVAAVLRQMSAADAEYIVVPLRANSYPGNNALVRSMLRTGLFDLSYYRTVTLYSPEEHKDIQLTHVVLRRNGLKLGKATEVPTILDSSTLERLGECAAESAGDNSELAIVLALPNGMTLQQFTPEGKAEYQEIWRWAYSSTTPQPGR</sequence>
<feature type="transmembrane region" description="Helical" evidence="1">
    <location>
        <begin position="415"/>
        <end position="434"/>
    </location>
</feature>
<dbReference type="HOGENOM" id="CLU_411561_0_0_0"/>
<gene>
    <name evidence="3" type="ordered locus">Tter_0529</name>
</gene>
<evidence type="ECO:0000313" key="4">
    <source>
        <dbReference type="Proteomes" id="UP000000323"/>
    </source>
</evidence>
<dbReference type="AlphaFoldDB" id="D1CEU1"/>
<keyword evidence="1" id="KW-0812">Transmembrane</keyword>
<keyword evidence="1" id="KW-0472">Membrane</keyword>